<evidence type="ECO:0000259" key="10">
    <source>
        <dbReference type="Pfam" id="PF02878"/>
    </source>
</evidence>
<comment type="function">
    <text evidence="6 8">Catalyzes the conversion of glucosamine-6-phosphate to glucosamine-1-phosphate.</text>
</comment>
<feature type="binding site" evidence="6">
    <location>
        <position position="244"/>
    </location>
    <ligand>
        <name>Mg(2+)</name>
        <dbReference type="ChEBI" id="CHEBI:18420"/>
    </ligand>
</feature>
<dbReference type="EC" id="5.4.2.10" evidence="6 8"/>
<sequence length="448" mass="48644">MRKLFGTDGIRGKANVEPMTSELALRLGRAAAYILHRGKARPRILIGKDPRISSDMLEAALSSGIVSAGADCLRVGILPTPGIAYLTRALEADAGIVISASHNPFDDNGIKFFGPDGFKLSDETEEEMEKAIQTSAEGVLHPTGIYIGRMVDIADASAQYQKFLQHSVDNIDLSGMSILLDCAHGATSHIAPALFGQLGARIITLNNQPDGTNINLDCGSMYPELIGDAIKEHKADIGFCFDGDGDRIIVVDENGQVIDGDFIIMACAKHMKENRELKNNMVVITVMTNLGFHIACREAGIIVRETGVGDRYVTEEMLACGAVLGGEQSGHIIFFDYHTSGDGMLTALQLLRILKETKQPASSMGRVLKKFPQVLLNVPVKKKPPLEDMPEVQKAIQDAIDTLKDSGRVLVRYSGTEKKCRVMIEGEDDEQIAELAQRIVGKIEERIG</sequence>
<protein>
    <recommendedName>
        <fullName evidence="6 8">Phosphoglucosamine mutase</fullName>
        <ecNumber evidence="6 8">5.4.2.10</ecNumber>
    </recommendedName>
</protein>
<dbReference type="InterPro" id="IPR005846">
    <property type="entry name" value="A-D-PHexomutase_a/b/a-III"/>
</dbReference>
<evidence type="ECO:0000313" key="14">
    <source>
        <dbReference type="Proteomes" id="UP000183085"/>
    </source>
</evidence>
<name>A0A1J5DNL0_9BACT</name>
<dbReference type="Pfam" id="PF02879">
    <property type="entry name" value="PGM_PMM_II"/>
    <property type="match status" value="1"/>
</dbReference>
<dbReference type="Pfam" id="PF02878">
    <property type="entry name" value="PGM_PMM_I"/>
    <property type="match status" value="1"/>
</dbReference>
<feature type="modified residue" description="Phosphoserine" evidence="6">
    <location>
        <position position="101"/>
    </location>
</feature>
<dbReference type="Pfam" id="PF00408">
    <property type="entry name" value="PGM_PMM_IV"/>
    <property type="match status" value="1"/>
</dbReference>
<dbReference type="HAMAP" id="MF_01554_B">
    <property type="entry name" value="GlmM_B"/>
    <property type="match status" value="1"/>
</dbReference>
<evidence type="ECO:0000256" key="3">
    <source>
        <dbReference type="ARBA" id="ARBA00022723"/>
    </source>
</evidence>
<dbReference type="GO" id="GO:0004615">
    <property type="term" value="F:phosphomannomutase activity"/>
    <property type="evidence" value="ECO:0007669"/>
    <property type="project" value="TreeGrafter"/>
</dbReference>
<feature type="domain" description="Alpha-D-phosphohexomutase C-terminal" evidence="9">
    <location>
        <begin position="375"/>
        <end position="440"/>
    </location>
</feature>
<keyword evidence="5 6" id="KW-0413">Isomerase</keyword>
<feature type="active site" description="Phosphoserine intermediate" evidence="6">
    <location>
        <position position="101"/>
    </location>
</feature>
<evidence type="ECO:0000256" key="7">
    <source>
        <dbReference type="RuleBase" id="RU004326"/>
    </source>
</evidence>
<feature type="domain" description="Alpha-D-phosphohexomutase alpha/beta/alpha" evidence="12">
    <location>
        <begin position="259"/>
        <end position="364"/>
    </location>
</feature>
<dbReference type="STRING" id="1817895.AUJ95_07810"/>
<evidence type="ECO:0000256" key="8">
    <source>
        <dbReference type="RuleBase" id="RU004327"/>
    </source>
</evidence>
<feature type="domain" description="Alpha-D-phosphohexomutase alpha/beta/alpha" evidence="11">
    <location>
        <begin position="159"/>
        <end position="255"/>
    </location>
</feature>
<dbReference type="InterPro" id="IPR005844">
    <property type="entry name" value="A-D-PHexomutase_a/b/a-I"/>
</dbReference>
<dbReference type="InterPro" id="IPR050060">
    <property type="entry name" value="Phosphoglucosamine_mutase"/>
</dbReference>
<dbReference type="GO" id="GO:0006048">
    <property type="term" value="P:UDP-N-acetylglucosamine biosynthetic process"/>
    <property type="evidence" value="ECO:0007669"/>
    <property type="project" value="TreeGrafter"/>
</dbReference>
<dbReference type="Pfam" id="PF02880">
    <property type="entry name" value="PGM_PMM_III"/>
    <property type="match status" value="1"/>
</dbReference>
<dbReference type="PANTHER" id="PTHR42946:SF1">
    <property type="entry name" value="PHOSPHOGLUCOMUTASE (ALPHA-D-GLUCOSE-1,6-BISPHOSPHATE-DEPENDENT)"/>
    <property type="match status" value="1"/>
</dbReference>
<keyword evidence="3 6" id="KW-0479">Metal-binding</keyword>
<evidence type="ECO:0000259" key="11">
    <source>
        <dbReference type="Pfam" id="PF02879"/>
    </source>
</evidence>
<organism evidence="13 14">
    <name type="scientific">Candidatus Desantisbacteria bacterium CG2_30_40_21</name>
    <dbReference type="NCBI Taxonomy" id="1817895"/>
    <lineage>
        <taxon>Bacteria</taxon>
        <taxon>Candidatus Desantisiibacteriota</taxon>
    </lineage>
</organism>
<gene>
    <name evidence="6" type="primary">glmM</name>
    <name evidence="13" type="ORF">AUJ95_07810</name>
</gene>
<dbReference type="NCBIfam" id="NF008139">
    <property type="entry name" value="PRK10887.1"/>
    <property type="match status" value="1"/>
</dbReference>
<evidence type="ECO:0000259" key="9">
    <source>
        <dbReference type="Pfam" id="PF00408"/>
    </source>
</evidence>
<dbReference type="GO" id="GO:0008966">
    <property type="term" value="F:phosphoglucosamine mutase activity"/>
    <property type="evidence" value="ECO:0007669"/>
    <property type="project" value="UniProtKB-UniRule"/>
</dbReference>
<feature type="binding site" evidence="6">
    <location>
        <position position="246"/>
    </location>
    <ligand>
        <name>Mg(2+)</name>
        <dbReference type="ChEBI" id="CHEBI:18420"/>
    </ligand>
</feature>
<dbReference type="FunFam" id="3.40.120.10:FF:000001">
    <property type="entry name" value="Phosphoglucosamine mutase"/>
    <property type="match status" value="1"/>
</dbReference>
<evidence type="ECO:0000259" key="12">
    <source>
        <dbReference type="Pfam" id="PF02880"/>
    </source>
</evidence>
<dbReference type="Proteomes" id="UP000183085">
    <property type="component" value="Unassembled WGS sequence"/>
</dbReference>
<dbReference type="GO" id="GO:0009252">
    <property type="term" value="P:peptidoglycan biosynthetic process"/>
    <property type="evidence" value="ECO:0007669"/>
    <property type="project" value="TreeGrafter"/>
</dbReference>
<evidence type="ECO:0000256" key="4">
    <source>
        <dbReference type="ARBA" id="ARBA00022842"/>
    </source>
</evidence>
<dbReference type="PRINTS" id="PR00509">
    <property type="entry name" value="PGMPMM"/>
</dbReference>
<evidence type="ECO:0000313" key="13">
    <source>
        <dbReference type="EMBL" id="OIP37700.1"/>
    </source>
</evidence>
<dbReference type="AlphaFoldDB" id="A0A1J5DNL0"/>
<dbReference type="GO" id="GO:0005829">
    <property type="term" value="C:cytosol"/>
    <property type="evidence" value="ECO:0007669"/>
    <property type="project" value="TreeGrafter"/>
</dbReference>
<dbReference type="GO" id="GO:0005975">
    <property type="term" value="P:carbohydrate metabolic process"/>
    <property type="evidence" value="ECO:0007669"/>
    <property type="project" value="InterPro"/>
</dbReference>
<comment type="cofactor">
    <cofactor evidence="6">
        <name>Mg(2+)</name>
        <dbReference type="ChEBI" id="CHEBI:18420"/>
    </cofactor>
    <text evidence="6">Binds 1 Mg(2+) ion per subunit.</text>
</comment>
<dbReference type="PROSITE" id="PS00710">
    <property type="entry name" value="PGM_PMM"/>
    <property type="match status" value="1"/>
</dbReference>
<evidence type="ECO:0000256" key="2">
    <source>
        <dbReference type="ARBA" id="ARBA00022553"/>
    </source>
</evidence>
<dbReference type="Gene3D" id="3.30.310.50">
    <property type="entry name" value="Alpha-D-phosphohexomutase, C-terminal domain"/>
    <property type="match status" value="1"/>
</dbReference>
<keyword evidence="2 6" id="KW-0597">Phosphoprotein</keyword>
<dbReference type="InterPro" id="IPR016066">
    <property type="entry name" value="A-D-PHexomutase_CS"/>
</dbReference>
<comment type="similarity">
    <text evidence="1 6 7">Belongs to the phosphohexose mutase family.</text>
</comment>
<comment type="catalytic activity">
    <reaction evidence="6 8">
        <text>alpha-D-glucosamine 1-phosphate = D-glucosamine 6-phosphate</text>
        <dbReference type="Rhea" id="RHEA:23424"/>
        <dbReference type="ChEBI" id="CHEBI:58516"/>
        <dbReference type="ChEBI" id="CHEBI:58725"/>
        <dbReference type="EC" id="5.4.2.10"/>
    </reaction>
</comment>
<keyword evidence="4 6" id="KW-0460">Magnesium</keyword>
<dbReference type="Gene3D" id="3.40.120.10">
    <property type="entry name" value="Alpha-D-Glucose-1,6-Bisphosphate, subunit A, domain 3"/>
    <property type="match status" value="3"/>
</dbReference>
<dbReference type="InterPro" id="IPR005843">
    <property type="entry name" value="A-D-PHexomutase_C"/>
</dbReference>
<reference evidence="13 14" key="1">
    <citation type="journal article" date="2016" name="Environ. Microbiol.">
        <title>Genomic resolution of a cold subsurface aquifer community provides metabolic insights for novel microbes adapted to high CO concentrations.</title>
        <authorList>
            <person name="Probst A.J."/>
            <person name="Castelle C.J."/>
            <person name="Singh A."/>
            <person name="Brown C.T."/>
            <person name="Anantharaman K."/>
            <person name="Sharon I."/>
            <person name="Hug L.A."/>
            <person name="Burstein D."/>
            <person name="Emerson J.B."/>
            <person name="Thomas B.C."/>
            <person name="Banfield J.F."/>
        </authorList>
    </citation>
    <scope>NUCLEOTIDE SEQUENCE [LARGE SCALE GENOMIC DNA]</scope>
    <source>
        <strain evidence="13">CG2_30_40_21</strain>
    </source>
</reference>
<evidence type="ECO:0000256" key="5">
    <source>
        <dbReference type="ARBA" id="ARBA00023235"/>
    </source>
</evidence>
<dbReference type="FunFam" id="3.40.120.10:FF:000003">
    <property type="entry name" value="Phosphoglucosamine mutase"/>
    <property type="match status" value="1"/>
</dbReference>
<comment type="caution">
    <text evidence="13">The sequence shown here is derived from an EMBL/GenBank/DDBJ whole genome shotgun (WGS) entry which is preliminary data.</text>
</comment>
<dbReference type="InterPro" id="IPR006352">
    <property type="entry name" value="GlmM_bact"/>
</dbReference>
<evidence type="ECO:0000256" key="6">
    <source>
        <dbReference type="HAMAP-Rule" id="MF_01554"/>
    </source>
</evidence>
<feature type="binding site" description="via phosphate group" evidence="6">
    <location>
        <position position="101"/>
    </location>
    <ligand>
        <name>Mg(2+)</name>
        <dbReference type="ChEBI" id="CHEBI:18420"/>
    </ligand>
</feature>
<dbReference type="FunFam" id="3.30.310.50:FF:000001">
    <property type="entry name" value="Phosphoglucosamine mutase"/>
    <property type="match status" value="1"/>
</dbReference>
<dbReference type="InterPro" id="IPR005841">
    <property type="entry name" value="Alpha-D-phosphohexomutase_SF"/>
</dbReference>
<evidence type="ECO:0000256" key="1">
    <source>
        <dbReference type="ARBA" id="ARBA00010231"/>
    </source>
</evidence>
<dbReference type="GO" id="GO:0000287">
    <property type="term" value="F:magnesium ion binding"/>
    <property type="evidence" value="ECO:0007669"/>
    <property type="project" value="UniProtKB-UniRule"/>
</dbReference>
<dbReference type="SUPFAM" id="SSF55957">
    <property type="entry name" value="Phosphoglucomutase, C-terminal domain"/>
    <property type="match status" value="1"/>
</dbReference>
<feature type="binding site" evidence="6">
    <location>
        <position position="242"/>
    </location>
    <ligand>
        <name>Mg(2+)</name>
        <dbReference type="ChEBI" id="CHEBI:18420"/>
    </ligand>
</feature>
<comment type="PTM">
    <text evidence="6">Activated by phosphorylation.</text>
</comment>
<dbReference type="InterPro" id="IPR036900">
    <property type="entry name" value="A-D-PHexomutase_C_sf"/>
</dbReference>
<dbReference type="NCBIfam" id="TIGR01455">
    <property type="entry name" value="glmM"/>
    <property type="match status" value="1"/>
</dbReference>
<dbReference type="CDD" id="cd05802">
    <property type="entry name" value="GlmM"/>
    <property type="match status" value="1"/>
</dbReference>
<feature type="domain" description="Alpha-D-phosphohexomutase alpha/beta/alpha" evidence="10">
    <location>
        <begin position="2"/>
        <end position="136"/>
    </location>
</feature>
<dbReference type="SUPFAM" id="SSF53738">
    <property type="entry name" value="Phosphoglucomutase, first 3 domains"/>
    <property type="match status" value="3"/>
</dbReference>
<dbReference type="InterPro" id="IPR016055">
    <property type="entry name" value="A-D-PHexomutase_a/b/a-I/II/III"/>
</dbReference>
<dbReference type="EMBL" id="MNYI01000200">
    <property type="protein sequence ID" value="OIP37700.1"/>
    <property type="molecule type" value="Genomic_DNA"/>
</dbReference>
<dbReference type="PANTHER" id="PTHR42946">
    <property type="entry name" value="PHOSPHOHEXOSE MUTASE"/>
    <property type="match status" value="1"/>
</dbReference>
<accession>A0A1J5DNL0</accession>
<dbReference type="InterPro" id="IPR005845">
    <property type="entry name" value="A-D-PHexomutase_a/b/a-II"/>
</dbReference>
<proteinExistence type="inferred from homology"/>